<evidence type="ECO:0000256" key="4">
    <source>
        <dbReference type="PROSITE-ProRule" id="PRU00169"/>
    </source>
</evidence>
<evidence type="ECO:0000256" key="1">
    <source>
        <dbReference type="ARBA" id="ARBA00001946"/>
    </source>
</evidence>
<dbReference type="NCBIfam" id="TIGR00254">
    <property type="entry name" value="GGDEF"/>
    <property type="match status" value="1"/>
</dbReference>
<dbReference type="GO" id="GO:1902201">
    <property type="term" value="P:negative regulation of bacterial-type flagellum-dependent cell motility"/>
    <property type="evidence" value="ECO:0007669"/>
    <property type="project" value="TreeGrafter"/>
</dbReference>
<dbReference type="Pfam" id="PF00072">
    <property type="entry name" value="Response_reg"/>
    <property type="match status" value="1"/>
</dbReference>
<dbReference type="GO" id="GO:0000160">
    <property type="term" value="P:phosphorelay signal transduction system"/>
    <property type="evidence" value="ECO:0007669"/>
    <property type="project" value="InterPro"/>
</dbReference>
<dbReference type="InterPro" id="IPR000160">
    <property type="entry name" value="GGDEF_dom"/>
</dbReference>
<comment type="cofactor">
    <cofactor evidence="1">
        <name>Mg(2+)</name>
        <dbReference type="ChEBI" id="CHEBI:18420"/>
    </cofactor>
</comment>
<keyword evidence="8" id="KW-1185">Reference proteome</keyword>
<protein>
    <recommendedName>
        <fullName evidence="2">diguanylate cyclase</fullName>
        <ecNumber evidence="2">2.7.7.65</ecNumber>
    </recommendedName>
</protein>
<evidence type="ECO:0000259" key="5">
    <source>
        <dbReference type="PROSITE" id="PS50110"/>
    </source>
</evidence>
<dbReference type="InterPro" id="IPR001789">
    <property type="entry name" value="Sig_transdc_resp-reg_receiver"/>
</dbReference>
<dbReference type="Gene3D" id="3.40.50.2300">
    <property type="match status" value="1"/>
</dbReference>
<dbReference type="InterPro" id="IPR050469">
    <property type="entry name" value="Diguanylate_Cyclase"/>
</dbReference>
<accession>A0A4P9VS66</accession>
<feature type="modified residue" description="4-aspartylphosphate" evidence="4">
    <location>
        <position position="65"/>
    </location>
</feature>
<evidence type="ECO:0000256" key="2">
    <source>
        <dbReference type="ARBA" id="ARBA00012528"/>
    </source>
</evidence>
<dbReference type="Proteomes" id="UP000257039">
    <property type="component" value="Unassembled WGS sequence"/>
</dbReference>
<evidence type="ECO:0000313" key="7">
    <source>
        <dbReference type="EMBL" id="RDH45669.1"/>
    </source>
</evidence>
<feature type="domain" description="GGDEF" evidence="6">
    <location>
        <begin position="175"/>
        <end position="312"/>
    </location>
</feature>
<dbReference type="CDD" id="cd01949">
    <property type="entry name" value="GGDEF"/>
    <property type="match status" value="1"/>
</dbReference>
<proteinExistence type="predicted"/>
<evidence type="ECO:0000259" key="6">
    <source>
        <dbReference type="PROSITE" id="PS50887"/>
    </source>
</evidence>
<feature type="domain" description="Response regulatory" evidence="5">
    <location>
        <begin position="16"/>
        <end position="132"/>
    </location>
</feature>
<dbReference type="EMBL" id="NDXW01000001">
    <property type="protein sequence ID" value="RDH45669.1"/>
    <property type="molecule type" value="Genomic_DNA"/>
</dbReference>
<dbReference type="RefSeq" id="WP_094788599.1">
    <property type="nucleotide sequence ID" value="NZ_NDXW01000001.1"/>
</dbReference>
<organism evidence="7 8">
    <name type="scientific">Zooshikella ganghwensis</name>
    <dbReference type="NCBI Taxonomy" id="202772"/>
    <lineage>
        <taxon>Bacteria</taxon>
        <taxon>Pseudomonadati</taxon>
        <taxon>Pseudomonadota</taxon>
        <taxon>Gammaproteobacteria</taxon>
        <taxon>Oceanospirillales</taxon>
        <taxon>Zooshikellaceae</taxon>
        <taxon>Zooshikella</taxon>
    </lineage>
</organism>
<reference evidence="7 8" key="1">
    <citation type="submission" date="2017-04" db="EMBL/GenBank/DDBJ databases">
        <title>Draft genome sequence of Zooshikella ganghwensis VG4 isolated from Red Sea sediments.</title>
        <authorList>
            <person name="Rehman Z."/>
            <person name="Alam I."/>
            <person name="Kamau A."/>
            <person name="Bajic V."/>
            <person name="Leiknes T."/>
        </authorList>
    </citation>
    <scope>NUCLEOTIDE SEQUENCE [LARGE SCALE GENOMIC DNA]</scope>
    <source>
        <strain evidence="7 8">VG4</strain>
    </source>
</reference>
<comment type="caution">
    <text evidence="7">The sequence shown here is derived from an EMBL/GenBank/DDBJ whole genome shotgun (WGS) entry which is preliminary data.</text>
</comment>
<comment type="catalytic activity">
    <reaction evidence="3">
        <text>2 GTP = 3',3'-c-di-GMP + 2 diphosphate</text>
        <dbReference type="Rhea" id="RHEA:24898"/>
        <dbReference type="ChEBI" id="CHEBI:33019"/>
        <dbReference type="ChEBI" id="CHEBI:37565"/>
        <dbReference type="ChEBI" id="CHEBI:58805"/>
        <dbReference type="EC" id="2.7.7.65"/>
    </reaction>
</comment>
<sequence length="328" mass="37177">MYSSQGYIQNTMHRGRVLIVDDDPLNLNILHHILRDDYDVFMANNGKQALSFCKKEEKPDLILLDVVMPGVNGLDVCKYLKSNETTADIPVIFITSQNTVEQENLCWIVGCTDFIPKPVNHLTLKHRVRTHLMMKRQAELLKKYAWVDGLTGVCNRRYFDDHFKKEWRRCMRSVAPLSLIMFDIDYFKSYNDTYGHLKGDTCLCRVAETIARRPQRAGDLTARYGGEEFAVILPETSLQGAVFLAQAIGEEVQALNISHSSSAVSKKVTLSAGVATVIPDKSAQPAHLIQYADAQLYRAKRNGRAQVCSALNERNFVYINSIPFTNHF</sequence>
<dbReference type="FunFam" id="3.30.70.270:FF:000001">
    <property type="entry name" value="Diguanylate cyclase domain protein"/>
    <property type="match status" value="1"/>
</dbReference>
<keyword evidence="4" id="KW-0597">Phosphoprotein</keyword>
<dbReference type="SMART" id="SM00267">
    <property type="entry name" value="GGDEF"/>
    <property type="match status" value="1"/>
</dbReference>
<name>A0A4P9VS66_9GAMM</name>
<dbReference type="PROSITE" id="PS50110">
    <property type="entry name" value="RESPONSE_REGULATORY"/>
    <property type="match status" value="1"/>
</dbReference>
<dbReference type="SUPFAM" id="SSF52172">
    <property type="entry name" value="CheY-like"/>
    <property type="match status" value="1"/>
</dbReference>
<dbReference type="InterPro" id="IPR011006">
    <property type="entry name" value="CheY-like_superfamily"/>
</dbReference>
<dbReference type="InterPro" id="IPR029787">
    <property type="entry name" value="Nucleotide_cyclase"/>
</dbReference>
<dbReference type="PROSITE" id="PS50887">
    <property type="entry name" value="GGDEF"/>
    <property type="match status" value="1"/>
</dbReference>
<evidence type="ECO:0000256" key="3">
    <source>
        <dbReference type="ARBA" id="ARBA00034247"/>
    </source>
</evidence>
<dbReference type="GO" id="GO:0052621">
    <property type="term" value="F:diguanylate cyclase activity"/>
    <property type="evidence" value="ECO:0007669"/>
    <property type="project" value="UniProtKB-EC"/>
</dbReference>
<dbReference type="PANTHER" id="PTHR45138">
    <property type="entry name" value="REGULATORY COMPONENTS OF SENSORY TRANSDUCTION SYSTEM"/>
    <property type="match status" value="1"/>
</dbReference>
<dbReference type="GO" id="GO:0005886">
    <property type="term" value="C:plasma membrane"/>
    <property type="evidence" value="ECO:0007669"/>
    <property type="project" value="TreeGrafter"/>
</dbReference>
<dbReference type="GO" id="GO:0043709">
    <property type="term" value="P:cell adhesion involved in single-species biofilm formation"/>
    <property type="evidence" value="ECO:0007669"/>
    <property type="project" value="TreeGrafter"/>
</dbReference>
<gene>
    <name evidence="7" type="ORF">B9G39_20665</name>
</gene>
<dbReference type="AlphaFoldDB" id="A0A4P9VS66"/>
<dbReference type="PANTHER" id="PTHR45138:SF9">
    <property type="entry name" value="DIGUANYLATE CYCLASE DGCM-RELATED"/>
    <property type="match status" value="1"/>
</dbReference>
<dbReference type="SUPFAM" id="SSF55073">
    <property type="entry name" value="Nucleotide cyclase"/>
    <property type="match status" value="1"/>
</dbReference>
<dbReference type="Pfam" id="PF00990">
    <property type="entry name" value="GGDEF"/>
    <property type="match status" value="1"/>
</dbReference>
<dbReference type="Gene3D" id="3.30.70.270">
    <property type="match status" value="1"/>
</dbReference>
<dbReference type="InterPro" id="IPR043128">
    <property type="entry name" value="Rev_trsase/Diguanyl_cyclase"/>
</dbReference>
<dbReference type="EC" id="2.7.7.65" evidence="2"/>
<evidence type="ECO:0000313" key="8">
    <source>
        <dbReference type="Proteomes" id="UP000257039"/>
    </source>
</evidence>
<dbReference type="SMART" id="SM00448">
    <property type="entry name" value="REC"/>
    <property type="match status" value="1"/>
</dbReference>